<gene>
    <name evidence="3" type="ORF">scyTo_0011462</name>
</gene>
<feature type="compositionally biased region" description="Polar residues" evidence="2">
    <location>
        <begin position="332"/>
        <end position="344"/>
    </location>
</feature>
<feature type="compositionally biased region" description="Low complexity" evidence="2">
    <location>
        <begin position="173"/>
        <end position="186"/>
    </location>
</feature>
<dbReference type="STRING" id="75743.A0A401NND8"/>
<dbReference type="OrthoDB" id="9836384at2759"/>
<feature type="region of interest" description="Disordered" evidence="2">
    <location>
        <begin position="148"/>
        <end position="209"/>
    </location>
</feature>
<feature type="compositionally biased region" description="Basic and acidic residues" evidence="2">
    <location>
        <begin position="161"/>
        <end position="171"/>
    </location>
</feature>
<protein>
    <submittedName>
        <fullName evidence="3">Uncharacterized protein</fullName>
    </submittedName>
</protein>
<feature type="region of interest" description="Disordered" evidence="2">
    <location>
        <begin position="281"/>
        <end position="351"/>
    </location>
</feature>
<name>A0A401NND8_SCYTO</name>
<sequence length="351" mass="38843">MVGLSDFRDSDPGACPRRESEPGSCGLSEGREAEMETLEEFDQEYPLSKMFCKRLTKEEFDCEALTFTEKALQDLFHAMDQNPLLCEKVVRKRKQAELEKAGLKSFIKAKFFSAVDGQMNRCNAVEMEELHERLQHLKEEMRKVQTYACESKSNAQRTSKRLAEKRQKEQGKASTSASSSLSSAAAIPPPPPPPPPPLPPPLPSSSNLVLKTPLKDKSNLHAREAVATPDLLESYGLARLNRRCKSIGDLRVPERDHNIQPVQSIHSELLAANHFKRLRSTGIHRSPGGTPSKIPKSHRAKEGEMSSPASTFNTTLLNKFRNTKSPIESAPRSPSTSDSENSGFATPPGTP</sequence>
<evidence type="ECO:0000256" key="1">
    <source>
        <dbReference type="SAM" id="Coils"/>
    </source>
</evidence>
<feature type="compositionally biased region" description="Pro residues" evidence="2">
    <location>
        <begin position="187"/>
        <end position="203"/>
    </location>
</feature>
<feature type="region of interest" description="Disordered" evidence="2">
    <location>
        <begin position="1"/>
        <end position="32"/>
    </location>
</feature>
<organism evidence="3 4">
    <name type="scientific">Scyliorhinus torazame</name>
    <name type="common">Cloudy catshark</name>
    <name type="synonym">Catulus torazame</name>
    <dbReference type="NCBI Taxonomy" id="75743"/>
    <lineage>
        <taxon>Eukaryota</taxon>
        <taxon>Metazoa</taxon>
        <taxon>Chordata</taxon>
        <taxon>Craniata</taxon>
        <taxon>Vertebrata</taxon>
        <taxon>Chondrichthyes</taxon>
        <taxon>Elasmobranchii</taxon>
        <taxon>Galeomorphii</taxon>
        <taxon>Galeoidea</taxon>
        <taxon>Carcharhiniformes</taxon>
        <taxon>Scyliorhinidae</taxon>
        <taxon>Scyliorhinus</taxon>
    </lineage>
</organism>
<dbReference type="Proteomes" id="UP000288216">
    <property type="component" value="Unassembled WGS sequence"/>
</dbReference>
<comment type="caution">
    <text evidence="3">The sequence shown here is derived from an EMBL/GenBank/DDBJ whole genome shotgun (WGS) entry which is preliminary data.</text>
</comment>
<dbReference type="EMBL" id="BFAA01005220">
    <property type="protein sequence ID" value="GCB62418.1"/>
    <property type="molecule type" value="Genomic_DNA"/>
</dbReference>
<dbReference type="OMA" id="NRRCKSI"/>
<dbReference type="AlphaFoldDB" id="A0A401NND8"/>
<accession>A0A401NND8</accession>
<keyword evidence="4" id="KW-1185">Reference proteome</keyword>
<evidence type="ECO:0000313" key="3">
    <source>
        <dbReference type="EMBL" id="GCB62418.1"/>
    </source>
</evidence>
<feature type="compositionally biased region" description="Basic and acidic residues" evidence="2">
    <location>
        <begin position="1"/>
        <end position="21"/>
    </location>
</feature>
<dbReference type="PANTHER" id="PTHR36867:SF1">
    <property type="entry name" value="RIKEN CDNA 2610318N02 GENE"/>
    <property type="match status" value="1"/>
</dbReference>
<evidence type="ECO:0000256" key="2">
    <source>
        <dbReference type="SAM" id="MobiDB-lite"/>
    </source>
</evidence>
<reference evidence="3 4" key="1">
    <citation type="journal article" date="2018" name="Nat. Ecol. Evol.">
        <title>Shark genomes provide insights into elasmobranch evolution and the origin of vertebrates.</title>
        <authorList>
            <person name="Hara Y"/>
            <person name="Yamaguchi K"/>
            <person name="Onimaru K"/>
            <person name="Kadota M"/>
            <person name="Koyanagi M"/>
            <person name="Keeley SD"/>
            <person name="Tatsumi K"/>
            <person name="Tanaka K"/>
            <person name="Motone F"/>
            <person name="Kageyama Y"/>
            <person name="Nozu R"/>
            <person name="Adachi N"/>
            <person name="Nishimura O"/>
            <person name="Nakagawa R"/>
            <person name="Tanegashima C"/>
            <person name="Kiyatake I"/>
            <person name="Matsumoto R"/>
            <person name="Murakumo K"/>
            <person name="Nishida K"/>
            <person name="Terakita A"/>
            <person name="Kuratani S"/>
            <person name="Sato K"/>
            <person name="Hyodo S Kuraku.S."/>
        </authorList>
    </citation>
    <scope>NUCLEOTIDE SEQUENCE [LARGE SCALE GENOMIC DNA]</scope>
</reference>
<keyword evidence="1" id="KW-0175">Coiled coil</keyword>
<feature type="compositionally biased region" description="Polar residues" evidence="2">
    <location>
        <begin position="307"/>
        <end position="317"/>
    </location>
</feature>
<evidence type="ECO:0000313" key="4">
    <source>
        <dbReference type="Proteomes" id="UP000288216"/>
    </source>
</evidence>
<feature type="coiled-coil region" evidence="1">
    <location>
        <begin position="120"/>
        <end position="147"/>
    </location>
</feature>
<dbReference type="PANTHER" id="PTHR36867">
    <property type="entry name" value="MCG131172, ISOFORM CRA_A"/>
    <property type="match status" value="1"/>
</dbReference>
<proteinExistence type="predicted"/>